<geneLocation type="plasmid" evidence="4 6">
    <name>26</name>
</geneLocation>
<dbReference type="SUPFAM" id="SSF110296">
    <property type="entry name" value="Oligoxyloglucan reducing end-specific cellobiohydrolase"/>
    <property type="match status" value="1"/>
</dbReference>
<feature type="domain" description="Bacterial repeat" evidence="1">
    <location>
        <begin position="144"/>
        <end position="214"/>
    </location>
</feature>
<organism evidence="3 5">
    <name type="scientific">Legionella adelaidensis</name>
    <dbReference type="NCBI Taxonomy" id="45056"/>
    <lineage>
        <taxon>Bacteria</taxon>
        <taxon>Pseudomonadati</taxon>
        <taxon>Pseudomonadota</taxon>
        <taxon>Gammaproteobacteria</taxon>
        <taxon>Legionellales</taxon>
        <taxon>Legionellaceae</taxon>
        <taxon>Legionella</taxon>
    </lineage>
</organism>
<dbReference type="RefSeq" id="WP_058463157.1">
    <property type="nucleotide sequence ID" value="NZ_CAAAHS010000001.1"/>
</dbReference>
<gene>
    <name evidence="3" type="ORF">Lade_2110</name>
    <name evidence="4" type="ORF">NCTC12735_01842</name>
</gene>
<dbReference type="EMBL" id="LR134435">
    <property type="protein sequence ID" value="VEH86194.1"/>
    <property type="molecule type" value="Genomic_DNA"/>
</dbReference>
<evidence type="ECO:0000259" key="2">
    <source>
        <dbReference type="Pfam" id="PF25852"/>
    </source>
</evidence>
<feature type="domain" description="DUF6242" evidence="2">
    <location>
        <begin position="269"/>
        <end position="360"/>
    </location>
</feature>
<dbReference type="Gene3D" id="2.130.10.10">
    <property type="entry name" value="YVTN repeat-like/Quinoprotein amine dehydrogenase"/>
    <property type="match status" value="2"/>
</dbReference>
<dbReference type="Proteomes" id="UP000281170">
    <property type="component" value="Plasmid 26"/>
</dbReference>
<evidence type="ECO:0000259" key="1">
    <source>
        <dbReference type="Pfam" id="PF18998"/>
    </source>
</evidence>
<evidence type="ECO:0000313" key="3">
    <source>
        <dbReference type="EMBL" id="KTC64816.1"/>
    </source>
</evidence>
<dbReference type="InterPro" id="IPR058667">
    <property type="entry name" value="DUF6242_C"/>
</dbReference>
<proteinExistence type="predicted"/>
<evidence type="ECO:0000313" key="5">
    <source>
        <dbReference type="Proteomes" id="UP000054859"/>
    </source>
</evidence>
<dbReference type="CDD" id="cd15482">
    <property type="entry name" value="Sialidase_non-viral"/>
    <property type="match status" value="1"/>
</dbReference>
<dbReference type="EMBL" id="LNKA01000019">
    <property type="protein sequence ID" value="KTC64816.1"/>
    <property type="molecule type" value="Genomic_DNA"/>
</dbReference>
<keyword evidence="5" id="KW-1185">Reference proteome</keyword>
<dbReference type="AlphaFoldDB" id="A0A0W0R139"/>
<evidence type="ECO:0000313" key="6">
    <source>
        <dbReference type="Proteomes" id="UP000281170"/>
    </source>
</evidence>
<accession>A0A0W0R139</accession>
<dbReference type="Pfam" id="PF25852">
    <property type="entry name" value="DUF6242_C"/>
    <property type="match status" value="1"/>
</dbReference>
<sequence>MRKRINRIVLVFFSLCFVKILFAAPVFTLTPLTSTSFQITVRESVTVKYLVQNQSRKTHTLVLSPIAGVTQNTTTGNCSSHFTLKYKEYCILTLQISGATMQRSIFGGPAVCQQLPNGSPGALCYQPSSANVLNISLIPINSYILQATTGGHGTISPSGRVSVERGNSVTFTARPDSGYIVLKWLVDGKVVQQGGTTYTLVSVKANHTIKVIFVRAALYVCGENGKIYFSINGGYTWNATTMNPAASPVNGIYATAEIIYAAVDNGFVYYSINNGATWIATTSPDGSAVNTVFLMGSVLYAGTDNGFVYFSTDNGTNWTATTAPDGSAVNSIFVTSDGLYAGTNNGSVFLSTNGGTTWLAINGEPDGSAIRGIFISNNTLYVNTSDGFVYSSVSLIGGGSWTWIAQTVYSLFVSPNDDRLYAATKNGFVYYVSEGDELGFVDYTQLNALFVI</sequence>
<dbReference type="InterPro" id="IPR015943">
    <property type="entry name" value="WD40/YVTN_repeat-like_dom_sf"/>
</dbReference>
<evidence type="ECO:0000313" key="4">
    <source>
        <dbReference type="EMBL" id="VEH86194.1"/>
    </source>
</evidence>
<dbReference type="Proteomes" id="UP000054859">
    <property type="component" value="Unassembled WGS sequence"/>
</dbReference>
<dbReference type="KEGG" id="ladl:NCTC12735_01842"/>
<dbReference type="OrthoDB" id="5642345at2"/>
<dbReference type="Pfam" id="PF18998">
    <property type="entry name" value="Flg_new_2"/>
    <property type="match status" value="1"/>
</dbReference>
<reference evidence="3 5" key="1">
    <citation type="submission" date="2015-11" db="EMBL/GenBank/DDBJ databases">
        <title>Identification of large and diverse effector repertoires of 38 Legionella species.</title>
        <authorList>
            <person name="Burstein D."/>
            <person name="Amaro F."/>
            <person name="Zusman T."/>
            <person name="Lifshitz Z."/>
            <person name="Cohen O."/>
            <person name="Gilbert J.A."/>
            <person name="Pupko T."/>
            <person name="Shuman H.A."/>
            <person name="Segal G."/>
        </authorList>
    </citation>
    <scope>NUCLEOTIDE SEQUENCE [LARGE SCALE GENOMIC DNA]</scope>
    <source>
        <strain evidence="3 5">1762-AUS-E</strain>
    </source>
</reference>
<name>A0A0W0R139_9GAMM</name>
<dbReference type="STRING" id="45056.Lade_2110"/>
<protein>
    <submittedName>
        <fullName evidence="3">NHL repeat protein</fullName>
    </submittedName>
</protein>
<dbReference type="InterPro" id="IPR044060">
    <property type="entry name" value="Bacterial_rp_domain"/>
</dbReference>
<dbReference type="PATRIC" id="fig|45056.6.peg.2182"/>
<keyword evidence="4" id="KW-0614">Plasmid</keyword>
<reference evidence="4 6" key="2">
    <citation type="submission" date="2018-12" db="EMBL/GenBank/DDBJ databases">
        <authorList>
            <consortium name="Pathogen Informatics"/>
        </authorList>
    </citation>
    <scope>NUCLEOTIDE SEQUENCE [LARGE SCALE GENOMIC DNA]</scope>
    <source>
        <strain evidence="4 6">NCTC12735</strain>
        <plasmid evidence="6">26</plasmid>
    </source>
</reference>